<dbReference type="Proteomes" id="UP000002318">
    <property type="component" value="Chromosome"/>
</dbReference>
<evidence type="ECO:0000313" key="4">
    <source>
        <dbReference type="Proteomes" id="UP000002318"/>
    </source>
</evidence>
<comment type="similarity">
    <text evidence="1">In the N-terminal section; belongs to the zinc metallo-hydrolase group 3 family.</text>
</comment>
<dbReference type="GO" id="GO:0010181">
    <property type="term" value="F:FMN binding"/>
    <property type="evidence" value="ECO:0007669"/>
    <property type="project" value="InterPro"/>
</dbReference>
<dbReference type="SMART" id="SM00849">
    <property type="entry name" value="Lactamase_B"/>
    <property type="match status" value="1"/>
</dbReference>
<dbReference type="InterPro" id="IPR008254">
    <property type="entry name" value="Flavodoxin/NO_synth"/>
</dbReference>
<dbReference type="GO" id="GO:0009055">
    <property type="term" value="F:electron transfer activity"/>
    <property type="evidence" value="ECO:0007669"/>
    <property type="project" value="InterPro"/>
</dbReference>
<accession>E1R6P8</accession>
<evidence type="ECO:0000259" key="2">
    <source>
        <dbReference type="PROSITE" id="PS50902"/>
    </source>
</evidence>
<dbReference type="OrthoDB" id="9807946at2"/>
<dbReference type="InterPro" id="IPR029039">
    <property type="entry name" value="Flavoprotein-like_sf"/>
</dbReference>
<evidence type="ECO:0000256" key="1">
    <source>
        <dbReference type="ARBA" id="ARBA00007121"/>
    </source>
</evidence>
<dbReference type="HOGENOM" id="CLU_017490_1_0_12"/>
<dbReference type="GO" id="GO:0016491">
    <property type="term" value="F:oxidoreductase activity"/>
    <property type="evidence" value="ECO:0007669"/>
    <property type="project" value="InterPro"/>
</dbReference>
<gene>
    <name evidence="3" type="ordered locus">Spirs_0020</name>
</gene>
<protein>
    <submittedName>
        <fullName evidence="3">Uncharacterized flavoprotein</fullName>
    </submittedName>
</protein>
<dbReference type="InterPro" id="IPR001279">
    <property type="entry name" value="Metallo-B-lactamas"/>
</dbReference>
<dbReference type="InterPro" id="IPR016440">
    <property type="entry name" value="Rubredoxin-O_OxRdtase"/>
</dbReference>
<dbReference type="SUPFAM" id="SSF52218">
    <property type="entry name" value="Flavoproteins"/>
    <property type="match status" value="1"/>
</dbReference>
<dbReference type="InterPro" id="IPR036866">
    <property type="entry name" value="RibonucZ/Hydroxyglut_hydro"/>
</dbReference>
<dbReference type="AlphaFoldDB" id="E1R6P8"/>
<dbReference type="Pfam" id="PF19583">
    <property type="entry name" value="ODP"/>
    <property type="match status" value="1"/>
</dbReference>
<dbReference type="PIRSF" id="PIRSF005243">
    <property type="entry name" value="ROO"/>
    <property type="match status" value="1"/>
</dbReference>
<dbReference type="CDD" id="cd07709">
    <property type="entry name" value="flavodiiron_proteins_MBL-fold"/>
    <property type="match status" value="1"/>
</dbReference>
<dbReference type="STRING" id="573413.Spirs_0020"/>
<organism evidence="3 4">
    <name type="scientific">Sediminispirochaeta smaragdinae (strain DSM 11293 / JCM 15392 / SEBR 4228)</name>
    <name type="common">Spirochaeta smaragdinae</name>
    <dbReference type="NCBI Taxonomy" id="573413"/>
    <lineage>
        <taxon>Bacteria</taxon>
        <taxon>Pseudomonadati</taxon>
        <taxon>Spirochaetota</taxon>
        <taxon>Spirochaetia</taxon>
        <taxon>Spirochaetales</taxon>
        <taxon>Spirochaetaceae</taxon>
        <taxon>Sediminispirochaeta</taxon>
    </lineage>
</organism>
<dbReference type="RefSeq" id="WP_013252644.1">
    <property type="nucleotide sequence ID" value="NC_014364.1"/>
</dbReference>
<sequence>MQAIRIRDGIYRISANIGNKDLFEGIWPLPNGVSLNSYLVKGEKIALIDLVKDWDDAPGQIASQLASVGVSFDQIDYLIINHMEPDHTGWLRELREKNPKLQILASKKSIPLIKNFYGIEEGVKAVSSGDSLDLGDGKTLFFEDTPNVHWPETMVTWERSSKVLFSCDAFGSFGAMGNKAFHDELSASEKDFFDRETLRYYANIVSTFSPFVERAIKKLENLEIDVVAPSHGPIWREEPEKIVEQYAQYASWMKGPALPEITFVWSSMYGNTQRMVEPVLEGIRSEGVPVHVHRVPQEHVSFVLADAWRSTGIVLGMPTYEYKMFPPMAHVLDILDRSHVQSRTAFRFGSYGWSGGAQKQLEEFTSSMKWNCMEALEFAGAPDADDLALGRERGAELARAVKKMCQADK</sequence>
<reference evidence="3 4" key="1">
    <citation type="journal article" date="2010" name="Stand. Genomic Sci.">
        <title>Complete genome sequence of Spirochaeta smaragdinae type strain (SEBR 4228).</title>
        <authorList>
            <person name="Mavromatis K."/>
            <person name="Yasawong M."/>
            <person name="Chertkov O."/>
            <person name="Lapidus A."/>
            <person name="Lucas S."/>
            <person name="Nolan M."/>
            <person name="Del Rio T.G."/>
            <person name="Tice H."/>
            <person name="Cheng J.F."/>
            <person name="Pitluck S."/>
            <person name="Liolios K."/>
            <person name="Ivanova N."/>
            <person name="Tapia R."/>
            <person name="Han C."/>
            <person name="Bruce D."/>
            <person name="Goodwin L."/>
            <person name="Pati A."/>
            <person name="Chen A."/>
            <person name="Palaniappan K."/>
            <person name="Land M."/>
            <person name="Hauser L."/>
            <person name="Chang Y.J."/>
            <person name="Jeffries C.D."/>
            <person name="Detter J.C."/>
            <person name="Rohde M."/>
            <person name="Brambilla E."/>
            <person name="Spring S."/>
            <person name="Goker M."/>
            <person name="Sikorski J."/>
            <person name="Woyke T."/>
            <person name="Bristow J."/>
            <person name="Eisen J.A."/>
            <person name="Markowitz V."/>
            <person name="Hugenholtz P."/>
            <person name="Klenk H.P."/>
            <person name="Kyrpides N.C."/>
        </authorList>
    </citation>
    <scope>NUCLEOTIDE SEQUENCE [LARGE SCALE GENOMIC DNA]</scope>
    <source>
        <strain evidence="4">DSM 11293 / JCM 15392 / SEBR 4228</strain>
    </source>
</reference>
<dbReference type="PROSITE" id="PS50902">
    <property type="entry name" value="FLAVODOXIN_LIKE"/>
    <property type="match status" value="1"/>
</dbReference>
<dbReference type="KEGG" id="ssm:Spirs_0020"/>
<dbReference type="GO" id="GO:0046872">
    <property type="term" value="F:metal ion binding"/>
    <property type="evidence" value="ECO:0007669"/>
    <property type="project" value="InterPro"/>
</dbReference>
<dbReference type="PANTHER" id="PTHR43717">
    <property type="entry name" value="ANAEROBIC NITRIC OXIDE REDUCTASE FLAVORUBREDOXIN"/>
    <property type="match status" value="1"/>
</dbReference>
<dbReference type="PANTHER" id="PTHR43717:SF1">
    <property type="entry name" value="ANAEROBIC NITRIC OXIDE REDUCTASE FLAVORUBREDOXIN"/>
    <property type="match status" value="1"/>
</dbReference>
<dbReference type="SUPFAM" id="SSF56281">
    <property type="entry name" value="Metallo-hydrolase/oxidoreductase"/>
    <property type="match status" value="1"/>
</dbReference>
<name>E1R6P8_SEDSS</name>
<feature type="domain" description="Flavodoxin-like" evidence="2">
    <location>
        <begin position="261"/>
        <end position="409"/>
    </location>
</feature>
<proteinExistence type="inferred from homology"/>
<dbReference type="InterPro" id="IPR045761">
    <property type="entry name" value="ODP_dom"/>
</dbReference>
<dbReference type="Gene3D" id="3.60.15.10">
    <property type="entry name" value="Ribonuclease Z/Hydroxyacylglutathione hydrolase-like"/>
    <property type="match status" value="1"/>
</dbReference>
<evidence type="ECO:0000313" key="3">
    <source>
        <dbReference type="EMBL" id="ADK79180.1"/>
    </source>
</evidence>
<keyword evidence="4" id="KW-1185">Reference proteome</keyword>
<dbReference type="Gene3D" id="3.40.50.360">
    <property type="match status" value="1"/>
</dbReference>
<dbReference type="EMBL" id="CP002116">
    <property type="protein sequence ID" value="ADK79180.1"/>
    <property type="molecule type" value="Genomic_DNA"/>
</dbReference>
<dbReference type="eggNOG" id="COG0426">
    <property type="taxonomic scope" value="Bacteria"/>
</dbReference>